<dbReference type="GO" id="GO:0046872">
    <property type="term" value="F:metal ion binding"/>
    <property type="evidence" value="ECO:0007669"/>
    <property type="project" value="UniProtKB-KW"/>
</dbReference>
<reference evidence="11 12" key="1">
    <citation type="submission" date="2022-09" db="EMBL/GenBank/DDBJ databases">
        <title>Intensive care unit water sources are persistently colonized with multi-drug resistant bacteria and are the site of extensive horizontal gene transfer of antibiotic resistance genes.</title>
        <authorList>
            <person name="Diorio-Toth L."/>
        </authorList>
    </citation>
    <scope>NUCLEOTIDE SEQUENCE [LARGE SCALE GENOMIC DNA]</scope>
    <source>
        <strain evidence="11 12">GD03901</strain>
    </source>
</reference>
<proteinExistence type="inferred from homology"/>
<feature type="domain" description="Peptidase M24" evidence="8">
    <location>
        <begin position="308"/>
        <end position="521"/>
    </location>
</feature>
<dbReference type="InterPro" id="IPR050422">
    <property type="entry name" value="X-Pro_aminopeptidase_P"/>
</dbReference>
<evidence type="ECO:0000256" key="2">
    <source>
        <dbReference type="ARBA" id="ARBA00022670"/>
    </source>
</evidence>
<evidence type="ECO:0000313" key="11">
    <source>
        <dbReference type="EMBL" id="MDH0759187.1"/>
    </source>
</evidence>
<evidence type="ECO:0000256" key="3">
    <source>
        <dbReference type="ARBA" id="ARBA00022723"/>
    </source>
</evidence>
<evidence type="ECO:0000259" key="8">
    <source>
        <dbReference type="Pfam" id="PF00557"/>
    </source>
</evidence>
<evidence type="ECO:0000313" key="12">
    <source>
        <dbReference type="Proteomes" id="UP001160152"/>
    </source>
</evidence>
<dbReference type="GO" id="GO:0004177">
    <property type="term" value="F:aminopeptidase activity"/>
    <property type="evidence" value="ECO:0007669"/>
    <property type="project" value="UniProtKB-KW"/>
</dbReference>
<evidence type="ECO:0000259" key="9">
    <source>
        <dbReference type="Pfam" id="PF01321"/>
    </source>
</evidence>
<evidence type="ECO:0000256" key="4">
    <source>
        <dbReference type="ARBA" id="ARBA00022801"/>
    </source>
</evidence>
<dbReference type="CDD" id="cd01085">
    <property type="entry name" value="APP"/>
    <property type="match status" value="1"/>
</dbReference>
<keyword evidence="6" id="KW-0464">Manganese</keyword>
<evidence type="ECO:0000256" key="1">
    <source>
        <dbReference type="ARBA" id="ARBA00008766"/>
    </source>
</evidence>
<dbReference type="InterPro" id="IPR029149">
    <property type="entry name" value="Creatin/AminoP/Spt16_N"/>
</dbReference>
<dbReference type="RefSeq" id="WP_279932828.1">
    <property type="nucleotide sequence ID" value="NZ_JAOCBV010000001.1"/>
</dbReference>
<keyword evidence="11" id="KW-0031">Aminopeptidase</keyword>
<dbReference type="Pfam" id="PF16189">
    <property type="entry name" value="Creatinase_N_2"/>
    <property type="match status" value="1"/>
</dbReference>
<dbReference type="InterPro" id="IPR000994">
    <property type="entry name" value="Pept_M24"/>
</dbReference>
<dbReference type="PROSITE" id="PS00491">
    <property type="entry name" value="PROLINE_PEPTIDASE"/>
    <property type="match status" value="1"/>
</dbReference>
<keyword evidence="5" id="KW-0482">Metalloprotease</keyword>
<keyword evidence="4" id="KW-0378">Hydrolase</keyword>
<dbReference type="Pfam" id="PF01321">
    <property type="entry name" value="Creatinase_N"/>
    <property type="match status" value="1"/>
</dbReference>
<accession>A0ABD4YIT7</accession>
<dbReference type="GO" id="GO:0008237">
    <property type="term" value="F:metallopeptidase activity"/>
    <property type="evidence" value="ECO:0007669"/>
    <property type="project" value="UniProtKB-KW"/>
</dbReference>
<dbReference type="InterPro" id="IPR033740">
    <property type="entry name" value="Pept_M24B"/>
</dbReference>
<evidence type="ECO:0000256" key="5">
    <source>
        <dbReference type="ARBA" id="ARBA00023049"/>
    </source>
</evidence>
<dbReference type="AlphaFoldDB" id="A0ABD4YIT7"/>
<evidence type="ECO:0000256" key="7">
    <source>
        <dbReference type="RuleBase" id="RU000590"/>
    </source>
</evidence>
<dbReference type="InterPro" id="IPR000587">
    <property type="entry name" value="Creatinase_N"/>
</dbReference>
<protein>
    <submittedName>
        <fullName evidence="11">Aminopeptidase P family protein</fullName>
    </submittedName>
</protein>
<dbReference type="SUPFAM" id="SSF55920">
    <property type="entry name" value="Creatinase/aminopeptidase"/>
    <property type="match status" value="1"/>
</dbReference>
<dbReference type="FunFam" id="3.90.230.10:FF:000007">
    <property type="entry name" value="Xaa-Pro aminopeptidase P"/>
    <property type="match status" value="1"/>
</dbReference>
<gene>
    <name evidence="11" type="ORF">N5C70_21080</name>
</gene>
<dbReference type="Pfam" id="PF00557">
    <property type="entry name" value="Peptidase_M24"/>
    <property type="match status" value="1"/>
</dbReference>
<dbReference type="GO" id="GO:0006508">
    <property type="term" value="P:proteolysis"/>
    <property type="evidence" value="ECO:0007669"/>
    <property type="project" value="UniProtKB-KW"/>
</dbReference>
<keyword evidence="2" id="KW-0645">Protease</keyword>
<dbReference type="Gene3D" id="3.90.230.10">
    <property type="entry name" value="Creatinase/methionine aminopeptidase superfamily"/>
    <property type="match status" value="1"/>
</dbReference>
<evidence type="ECO:0000256" key="6">
    <source>
        <dbReference type="ARBA" id="ARBA00023211"/>
    </source>
</evidence>
<dbReference type="PANTHER" id="PTHR43763">
    <property type="entry name" value="XAA-PRO AMINOPEPTIDASE 1"/>
    <property type="match status" value="1"/>
</dbReference>
<feature type="domain" description="Creatinase N-terminal" evidence="9">
    <location>
        <begin position="5"/>
        <end position="134"/>
    </location>
</feature>
<comment type="caution">
    <text evidence="11">The sequence shown here is derived from an EMBL/GenBank/DDBJ whole genome shotgun (WGS) entry which is preliminary data.</text>
</comment>
<dbReference type="PANTHER" id="PTHR43763:SF6">
    <property type="entry name" value="XAA-PRO AMINOPEPTIDASE 1"/>
    <property type="match status" value="1"/>
</dbReference>
<dbReference type="InterPro" id="IPR001131">
    <property type="entry name" value="Peptidase_M24B_aminopep-P_CS"/>
</dbReference>
<dbReference type="InterPro" id="IPR032416">
    <property type="entry name" value="Peptidase_M24_C"/>
</dbReference>
<dbReference type="InterPro" id="IPR036005">
    <property type="entry name" value="Creatinase/aminopeptidase-like"/>
</dbReference>
<evidence type="ECO:0000259" key="10">
    <source>
        <dbReference type="Pfam" id="PF16188"/>
    </source>
</evidence>
<dbReference type="Gene3D" id="3.40.350.10">
    <property type="entry name" value="Creatinase/prolidase N-terminal domain"/>
    <property type="match status" value="2"/>
</dbReference>
<dbReference type="GO" id="GO:0005737">
    <property type="term" value="C:cytoplasm"/>
    <property type="evidence" value="ECO:0007669"/>
    <property type="project" value="UniProtKB-ARBA"/>
</dbReference>
<name>A0ABD4YIT7_9PSED</name>
<dbReference type="Proteomes" id="UP001160152">
    <property type="component" value="Unassembled WGS sequence"/>
</dbReference>
<dbReference type="Pfam" id="PF16188">
    <property type="entry name" value="Peptidase_M24_C"/>
    <property type="match status" value="1"/>
</dbReference>
<keyword evidence="3 7" id="KW-0479">Metal-binding</keyword>
<dbReference type="SUPFAM" id="SSF53092">
    <property type="entry name" value="Creatinase/prolidase N-terminal domain"/>
    <property type="match status" value="1"/>
</dbReference>
<organism evidence="11 12">
    <name type="scientific">Pseudomonas juntendi</name>
    <dbReference type="NCBI Taxonomy" id="2666183"/>
    <lineage>
        <taxon>Bacteria</taxon>
        <taxon>Pseudomonadati</taxon>
        <taxon>Pseudomonadota</taxon>
        <taxon>Gammaproteobacteria</taxon>
        <taxon>Pseudomonadales</taxon>
        <taxon>Pseudomonadaceae</taxon>
        <taxon>Pseudomonas</taxon>
    </lineage>
</organism>
<sequence>MYSNRVVAVRRTMSARNIDAFLLPRSDQYLNEDLAPADERLLWLCGFSGSQGVLALTESSAALLVDGRYSVQAEQECGDWLDVLDLDDGLLFDWLQKQLPEGSTVGIHACLHSAAQWQLWSGLAAARGLNLVPMDQNPVDTCWADRPALPASPVTEQPLRWAGESSTDKLSKLAVMLREVGCDGLWLPAPDMVAWLLNVRGQDIDIAPLPFSSALLYADGSLDWFIDVARLQLPAGWLPNEVETYPPAVAERLAEHLIRRGCRRIWLEPASCNASTFEQLQRGGASLHLAPHPLLLMRARKNAAELAGMREAHVVDGLALCRFLHQFDEYPQRFLGEDELAVSAALELSRRSNTDYRGVSFETIAACGANGAQPHYLPKPEHAGRMEKGQLLLIDSGGQYPQGTTDVTRVLPIGSATVRQRALYTRVLRAHIALASSRFPKGTSGQQLDSIARSVMWQAGLDYAHGTGHGVGNYLHVHEGPQRIAKHASPVALESGMVVSIEPGVYLPGDLGIRIENLYEVMACERFAGFLVFRALTLAPFEPSLIDREQMGASELRWLDDYHERVCRSLAPHMEPEVVEWLQGRAGAEQSAEPL</sequence>
<feature type="domain" description="Peptidase M24 C-terminal" evidence="10">
    <location>
        <begin position="529"/>
        <end position="583"/>
    </location>
</feature>
<dbReference type="EMBL" id="JAOCBV010000001">
    <property type="protein sequence ID" value="MDH0759187.1"/>
    <property type="molecule type" value="Genomic_DNA"/>
</dbReference>
<comment type="similarity">
    <text evidence="1 7">Belongs to the peptidase M24B family.</text>
</comment>